<gene>
    <name evidence="12" type="primary">SEN1</name>
    <name evidence="12" type="ORF">BGZ97_009065</name>
</gene>
<feature type="coiled-coil region" evidence="6">
    <location>
        <begin position="1611"/>
        <end position="1638"/>
    </location>
</feature>
<reference evidence="12" key="1">
    <citation type="journal article" date="2020" name="Fungal Divers.">
        <title>Resolving the Mortierellaceae phylogeny through synthesis of multi-gene phylogenetics and phylogenomics.</title>
        <authorList>
            <person name="Vandepol N."/>
            <person name="Liber J."/>
            <person name="Desiro A."/>
            <person name="Na H."/>
            <person name="Kennedy M."/>
            <person name="Barry K."/>
            <person name="Grigoriev I.V."/>
            <person name="Miller A.N."/>
            <person name="O'Donnell K."/>
            <person name="Stajich J.E."/>
            <person name="Bonito G."/>
        </authorList>
    </citation>
    <scope>NUCLEOTIDE SEQUENCE</scope>
    <source>
        <strain evidence="12">NVP60</strain>
    </source>
</reference>
<evidence type="ECO:0000259" key="11">
    <source>
        <dbReference type="Pfam" id="PF23576"/>
    </source>
</evidence>
<evidence type="ECO:0000313" key="12">
    <source>
        <dbReference type="EMBL" id="KAG0314659.1"/>
    </source>
</evidence>
<feature type="compositionally biased region" description="Pro residues" evidence="7">
    <location>
        <begin position="2085"/>
        <end position="2096"/>
    </location>
</feature>
<feature type="region of interest" description="Disordered" evidence="7">
    <location>
        <begin position="986"/>
        <end position="1074"/>
    </location>
</feature>
<feature type="compositionally biased region" description="Pro residues" evidence="7">
    <location>
        <begin position="2204"/>
        <end position="2213"/>
    </location>
</feature>
<dbReference type="PANTHER" id="PTHR10887:SF495">
    <property type="entry name" value="HELICASE SENATAXIN ISOFORM X1-RELATED"/>
    <property type="match status" value="1"/>
</dbReference>
<feature type="region of interest" description="Disordered" evidence="7">
    <location>
        <begin position="2063"/>
        <end position="2226"/>
    </location>
</feature>
<evidence type="ECO:0000259" key="8">
    <source>
        <dbReference type="Pfam" id="PF12726"/>
    </source>
</evidence>
<dbReference type="Pfam" id="PF13086">
    <property type="entry name" value="AAA_11"/>
    <property type="match status" value="1"/>
</dbReference>
<dbReference type="GO" id="GO:0016787">
    <property type="term" value="F:hydrolase activity"/>
    <property type="evidence" value="ECO:0007669"/>
    <property type="project" value="UniProtKB-KW"/>
</dbReference>
<dbReference type="Proteomes" id="UP000823405">
    <property type="component" value="Unassembled WGS sequence"/>
</dbReference>
<keyword evidence="13" id="KW-1185">Reference proteome</keyword>
<dbReference type="CDD" id="cd18042">
    <property type="entry name" value="DEXXQc_SETX"/>
    <property type="match status" value="1"/>
</dbReference>
<dbReference type="GO" id="GO:0005694">
    <property type="term" value="C:chromosome"/>
    <property type="evidence" value="ECO:0007669"/>
    <property type="project" value="UniProtKB-ARBA"/>
</dbReference>
<dbReference type="GO" id="GO:0001147">
    <property type="term" value="F:transcription termination site sequence-specific DNA binding"/>
    <property type="evidence" value="ECO:0007669"/>
    <property type="project" value="TreeGrafter"/>
</dbReference>
<name>A0A9P6RC22_9FUNG</name>
<dbReference type="Gene3D" id="3.40.50.300">
    <property type="entry name" value="P-loop containing nucleotide triphosphate hydrolases"/>
    <property type="match status" value="2"/>
</dbReference>
<feature type="region of interest" description="Disordered" evidence="7">
    <location>
        <begin position="1"/>
        <end position="26"/>
    </location>
</feature>
<dbReference type="Pfam" id="PF23576">
    <property type="entry name" value="SEN1_barrel"/>
    <property type="match status" value="1"/>
</dbReference>
<dbReference type="FunFam" id="3.40.50.300:FF:000326">
    <property type="entry name" value="P-loop containing nucleoside triphosphate hydrolase"/>
    <property type="match status" value="1"/>
</dbReference>
<evidence type="ECO:0000256" key="2">
    <source>
        <dbReference type="ARBA" id="ARBA00022741"/>
    </source>
</evidence>
<feature type="compositionally biased region" description="Basic and acidic residues" evidence="7">
    <location>
        <begin position="2009"/>
        <end position="2019"/>
    </location>
</feature>
<feature type="domain" description="DNA2/NAM7 helicase-like C-terminal" evidence="10">
    <location>
        <begin position="1766"/>
        <end position="1962"/>
    </location>
</feature>
<feature type="domain" description="Helicase Sen1 N-terminal" evidence="8">
    <location>
        <begin position="106"/>
        <end position="873"/>
    </location>
</feature>
<feature type="compositionally biased region" description="Basic and acidic residues" evidence="7">
    <location>
        <begin position="1133"/>
        <end position="1143"/>
    </location>
</feature>
<evidence type="ECO:0000313" key="13">
    <source>
        <dbReference type="Proteomes" id="UP000823405"/>
    </source>
</evidence>
<dbReference type="Pfam" id="PF12726">
    <property type="entry name" value="SEN1_N"/>
    <property type="match status" value="1"/>
</dbReference>
<dbReference type="InterPro" id="IPR047187">
    <property type="entry name" value="SF1_C_Upf1"/>
</dbReference>
<evidence type="ECO:0000256" key="5">
    <source>
        <dbReference type="ARBA" id="ARBA00022840"/>
    </source>
</evidence>
<dbReference type="GO" id="GO:0005524">
    <property type="term" value="F:ATP binding"/>
    <property type="evidence" value="ECO:0007669"/>
    <property type="project" value="UniProtKB-KW"/>
</dbReference>
<evidence type="ECO:0000259" key="9">
    <source>
        <dbReference type="Pfam" id="PF13086"/>
    </source>
</evidence>
<dbReference type="GO" id="GO:0006369">
    <property type="term" value="P:termination of RNA polymerase II transcription"/>
    <property type="evidence" value="ECO:0007669"/>
    <property type="project" value="TreeGrafter"/>
</dbReference>
<keyword evidence="5" id="KW-0067">ATP-binding</keyword>
<dbReference type="EMBL" id="JAAAIN010000427">
    <property type="protein sequence ID" value="KAG0314659.1"/>
    <property type="molecule type" value="Genomic_DNA"/>
</dbReference>
<accession>A0A9P6RC22</accession>
<evidence type="ECO:0000256" key="4">
    <source>
        <dbReference type="ARBA" id="ARBA00022806"/>
    </source>
</evidence>
<feature type="compositionally biased region" description="Polar residues" evidence="7">
    <location>
        <begin position="1035"/>
        <end position="1059"/>
    </location>
</feature>
<feature type="compositionally biased region" description="Acidic residues" evidence="7">
    <location>
        <begin position="1007"/>
        <end position="1017"/>
    </location>
</feature>
<dbReference type="GO" id="GO:0016604">
    <property type="term" value="C:nuclear body"/>
    <property type="evidence" value="ECO:0007669"/>
    <property type="project" value="TreeGrafter"/>
</dbReference>
<evidence type="ECO:0000256" key="6">
    <source>
        <dbReference type="SAM" id="Coils"/>
    </source>
</evidence>
<dbReference type="Pfam" id="PF13087">
    <property type="entry name" value="AAA_12"/>
    <property type="match status" value="1"/>
</dbReference>
<feature type="domain" description="Helicase SEN1 beta-barrel" evidence="11">
    <location>
        <begin position="1312"/>
        <end position="1413"/>
    </location>
</feature>
<keyword evidence="3" id="KW-0378">Hydrolase</keyword>
<sequence length="2226" mass="246716">MQHSGDNATATVATPTAINSVAQPPPLQDYPSQDLITRLNDLLAQHKQPNALPEALHQFLTGALESVLREPLLHWWCDSDLRPVTMELLHLFSLSENNSLQQYKSIIDHTFALCVQCSEAYIQDRRIYLHTLRQRYDDETVDDFFRILLAWDCDRLLQRATRCSQEPYSPSLLRREKFLICEVMLDPTLLLLQEHSTRIAGPVLSLLHSILQSKKFAIKSTLPGTWLLMLHGDHTINTWALATNAAASAEEKLGLDRWKGWEQFAESLKLALTLANGRQQHSLGFTVSHDPTVLCRVIRSMTSSMDVSLLREAIRGDKDTWEQLQMFLTRTIQDPQSPPILMRELTRMAFGLIGQLKWEYWSDQGASTTDLAGAVKFLRSVFTHPGTLEYIAALAMKEHPAVPGTSSEPAPQTYAQYTIWTISFVKSFAVMYSLPEVLEETISTLLDAMSDRMVRRTAQTDSTMETGTQADAVYLEYDLEMLTSVYRLLDELQKHADLAAVARILEPHWSWITCMCAIGPSSLSTEGLHDGAVKRIQAMATQLADAGKGMITALLEGEVEILWNNYAASTGVARAEKERKNIQSVEASSNSLETANTTIWLRLAQSATLTTLDEGAARCLMEWQTSMVDQVSKLALLPRMEIRPSFSKSTLDMCAKFNDDLAIITRAIVILLKGLAGQGNQWLNRLISNNNRHFLSKLLKLWCNFEADIRTQALFIMRSAWQEVTRASCLRLAFQLGGDRAIEELDSILRDFRDRGSPGGGTPAILFGLLLESVTILFLNNSIDGEGGLYLQIFLNLTSSQEIAQHLSLIKNLWNSIWLSVQAAFTAGRSIWADQLERGETIKTMITVANVGRLVIGKIRYFERLLEFEKQDLDIDGQDQDMTDDISPPSAEKETMPLADMKDGLPRMIDWTFAQDITLCTSAIELVCAVLELLADHNSVIGDDVIRYLSKVAEGDPKVKCLLTPEQRESLWIVLSRHTAYADGHIPPSSFDKASKEATNQSAPIEISEDDFDDLGEIDLTSMDFDDDDIPTKAQMPTPTSVSSLAPTPTPARPTSVSAPRSDFSHRPTSTNNPFQTMLNFGPAGMMSGIPAGGSASSSRRLPSTLNKFRSITPSKPATKPPSVVKGSKLSQMRRDHVRERQNIVDATKIARQAAKPVFKKPITASESDTDSGSDSDGKHDNGLSSLIDAEETWNNRNKPQEPRKTKLLELTDIVGKGKVVDAGAARRKKIEDDIHRHHRLTPNLAGLHAQILQWEVSASGDRPPNGREYAPVPLRFDTVEAYVKAFEPLLVLECWQQLIAARGEVSPASDSINGVVVNRVSINNFQDTHMKIAINNASSLSVEDIVVLSDPATKDIFTSTGNSARAKPFFAKVQSITKAKGQCEVVFRTHLKIEESSSLMFIRPQTTWSILKMINLTTTHREYAALIAMRYYELRDHVLNPPDTPSVKPSLETVQKVMDVYKVNTPQAQAIVGAIEKPVGFTLIQGPPGTGKTKTILGLVGALLADGARARAAPTVQSSRVTDRPLQTGTVSRILVCAPSNAAIDEIVKRLKGGIRNTAGQMFIPKVIRVGNIEAVNAEVQDVALDTLIAKELESASTSKDDFQTSARSLATLREKLRGVQQELEHARLEHVQAKESDDAMAVNMALSKIKALNKSKWQLGQEMDSARLSHSELSQKKDQARKDARNKILGEADVICSTLNASGHDLLTSATFTFDTVIIDEAAQSVEISSLIPLKYGCKRCILVGDPNQLPPTVISQLAAEYDYNQSLFVRIQKLAPTSVHLLSIQYRMHPDISVFPSREFYNSLLRDGPDMANKTHAEWHRNPVFSPYRFFDVYDGKEETGLSQSHLNVAEAKAAVALLEGLCNGNPTLNFFRRVGVISPYKQQVRTLKDFFQRAFDKSILEAVDFNTVDGFQGQEKDIIIFSCVRASANGSVGFLSDVRRMNVALTRARSSLFILGNAETLRRKKIWGDLVRDAEERGLSTKVERGIFGPRGATAPKNILQPKASSDKRNDLYGRVSDHRKAVAISQPMATLEDMMDVGIYYPTIPETDDSLLEAPVRGRQLDRRPEPGHSSLTNGRTLKNPPPRRSLPGPAPASRHENGHKRKQDDSPDTPSSSRREEESNDRGRDRPSGAPLYAIPERPPSPKRAKPQSSLFIKRKTLPTKSPMPSSGSNNVPLRERLAAGVIPIQRSYPSGASRPTAPRPPPPKPAPSLDDILGSMRRN</sequence>
<comment type="caution">
    <text evidence="12">The sequence shown here is derived from an EMBL/GenBank/DDBJ whole genome shotgun (WGS) entry which is preliminary data.</text>
</comment>
<keyword evidence="4 12" id="KW-0347">Helicase</keyword>
<dbReference type="InterPro" id="IPR041679">
    <property type="entry name" value="DNA2/NAM7-like_C"/>
</dbReference>
<evidence type="ECO:0000256" key="3">
    <source>
        <dbReference type="ARBA" id="ARBA00022801"/>
    </source>
</evidence>
<feature type="region of interest" description="Disordered" evidence="7">
    <location>
        <begin position="1994"/>
        <end position="2019"/>
    </location>
</feature>
<feature type="compositionally biased region" description="Polar residues" evidence="7">
    <location>
        <begin position="2165"/>
        <end position="2178"/>
    </location>
</feature>
<evidence type="ECO:0000256" key="1">
    <source>
        <dbReference type="ARBA" id="ARBA00007913"/>
    </source>
</evidence>
<dbReference type="CDD" id="cd18808">
    <property type="entry name" value="SF1_C_Upf1"/>
    <property type="match status" value="1"/>
</dbReference>
<keyword evidence="6" id="KW-0175">Coiled coil</keyword>
<evidence type="ECO:0000256" key="7">
    <source>
        <dbReference type="SAM" id="MobiDB-lite"/>
    </source>
</evidence>
<dbReference type="InterPro" id="IPR056474">
    <property type="entry name" value="SEN1_barrel"/>
</dbReference>
<dbReference type="SUPFAM" id="SSF52540">
    <property type="entry name" value="P-loop containing nucleoside triphosphate hydrolases"/>
    <property type="match status" value="1"/>
</dbReference>
<feature type="region of interest" description="Disordered" evidence="7">
    <location>
        <begin position="1109"/>
        <end position="1206"/>
    </location>
</feature>
<dbReference type="InterPro" id="IPR027417">
    <property type="entry name" value="P-loop_NTPase"/>
</dbReference>
<feature type="compositionally biased region" description="Basic and acidic residues" evidence="7">
    <location>
        <begin position="2119"/>
        <end position="2133"/>
    </location>
</feature>
<keyword evidence="2" id="KW-0547">Nucleotide-binding</keyword>
<dbReference type="InterPro" id="IPR024481">
    <property type="entry name" value="Helicase_Sen1_N"/>
</dbReference>
<comment type="similarity">
    <text evidence="1">Belongs to the DNA2/NAM7 helicase family.</text>
</comment>
<protein>
    <submittedName>
        <fullName evidence="12">DEAD-box type RNA helicase</fullName>
    </submittedName>
</protein>
<feature type="domain" description="DNA2/NAM7 helicase helicase" evidence="9">
    <location>
        <begin position="1464"/>
        <end position="1759"/>
    </location>
</feature>
<dbReference type="OrthoDB" id="6513042at2759"/>
<organism evidence="12 13">
    <name type="scientific">Linnemannia gamsii</name>
    <dbReference type="NCBI Taxonomy" id="64522"/>
    <lineage>
        <taxon>Eukaryota</taxon>
        <taxon>Fungi</taxon>
        <taxon>Fungi incertae sedis</taxon>
        <taxon>Mucoromycota</taxon>
        <taxon>Mortierellomycotina</taxon>
        <taxon>Mortierellomycetes</taxon>
        <taxon>Mortierellales</taxon>
        <taxon>Mortierellaceae</taxon>
        <taxon>Linnemannia</taxon>
    </lineage>
</organism>
<dbReference type="PANTHER" id="PTHR10887">
    <property type="entry name" value="DNA2/NAM7 HELICASE FAMILY"/>
    <property type="match status" value="1"/>
</dbReference>
<feature type="compositionally biased region" description="Polar residues" evidence="7">
    <location>
        <begin position="1"/>
        <end position="22"/>
    </location>
</feature>
<dbReference type="GO" id="GO:0004386">
    <property type="term" value="F:helicase activity"/>
    <property type="evidence" value="ECO:0007669"/>
    <property type="project" value="UniProtKB-KW"/>
</dbReference>
<dbReference type="InterPro" id="IPR041677">
    <property type="entry name" value="DNA2/NAM7_AAA_11"/>
</dbReference>
<dbReference type="InterPro" id="IPR045055">
    <property type="entry name" value="DNA2/NAM7-like"/>
</dbReference>
<evidence type="ECO:0000259" key="10">
    <source>
        <dbReference type="Pfam" id="PF13087"/>
    </source>
</evidence>
<proteinExistence type="inferred from homology"/>